<protein>
    <submittedName>
        <fullName evidence="1">Uncharacterized protein</fullName>
    </submittedName>
</protein>
<dbReference type="EMBL" id="LFWU01000141">
    <property type="protein sequence ID" value="KON29883.1"/>
    <property type="molecule type" value="Genomic_DNA"/>
</dbReference>
<organism evidence="1 2">
    <name type="scientific">miscellaneous Crenarchaeota group-1 archaeon SG8-32-1</name>
    <dbReference type="NCBI Taxonomy" id="1685124"/>
    <lineage>
        <taxon>Archaea</taxon>
        <taxon>Candidatus Bathyarchaeota</taxon>
        <taxon>MCG-1</taxon>
    </lineage>
</organism>
<accession>A0A0M0BMV8</accession>
<reference evidence="1 2" key="1">
    <citation type="submission" date="2015-06" db="EMBL/GenBank/DDBJ databases">
        <title>New insights into the roles of widespread benthic archaea in carbon and nitrogen cycling.</title>
        <authorList>
            <person name="Lazar C.S."/>
            <person name="Baker B.J."/>
            <person name="Seitz K.W."/>
            <person name="Hyde A.S."/>
            <person name="Dick G.J."/>
            <person name="Hinrichs K.-U."/>
            <person name="Teske A.P."/>
        </authorList>
    </citation>
    <scope>NUCLEOTIDE SEQUENCE [LARGE SCALE GENOMIC DNA]</scope>
    <source>
        <strain evidence="1">SG8-32-1</strain>
    </source>
</reference>
<evidence type="ECO:0000313" key="2">
    <source>
        <dbReference type="Proteomes" id="UP000037237"/>
    </source>
</evidence>
<dbReference type="Proteomes" id="UP000037237">
    <property type="component" value="Unassembled WGS sequence"/>
</dbReference>
<gene>
    <name evidence="1" type="ORF">AC477_05460</name>
</gene>
<evidence type="ECO:0000313" key="1">
    <source>
        <dbReference type="EMBL" id="KON29883.1"/>
    </source>
</evidence>
<sequence>MKNSECTIYIMFKDRWIQKFKKEKDGWKLTTTKGKVYPCSAEQLLSHLLPAIAGTKGQNVTVKVEPDQKIET</sequence>
<dbReference type="AlphaFoldDB" id="A0A0M0BMV8"/>
<proteinExistence type="predicted"/>
<name>A0A0M0BMV8_9ARCH</name>
<comment type="caution">
    <text evidence="1">The sequence shown here is derived from an EMBL/GenBank/DDBJ whole genome shotgun (WGS) entry which is preliminary data.</text>
</comment>